<reference evidence="3 4" key="1">
    <citation type="submission" date="2023-07" db="EMBL/GenBank/DDBJ databases">
        <title>Functional and genomic diversity of the sorghum phyllosphere microbiome.</title>
        <authorList>
            <person name="Shade A."/>
        </authorList>
    </citation>
    <scope>NUCLEOTIDE SEQUENCE [LARGE SCALE GENOMIC DNA]</scope>
    <source>
        <strain evidence="3 4">SORGH_AS_0887</strain>
    </source>
</reference>
<evidence type="ECO:0000313" key="4">
    <source>
        <dbReference type="Proteomes" id="UP001233360"/>
    </source>
</evidence>
<comment type="similarity">
    <text evidence="1">Belongs to the transferase hexapeptide repeat family.</text>
</comment>
<dbReference type="InterPro" id="IPR050179">
    <property type="entry name" value="Trans_hexapeptide_repeat"/>
</dbReference>
<dbReference type="InterPro" id="IPR020019">
    <property type="entry name" value="AcTrfase_PglD-like"/>
</dbReference>
<dbReference type="CDD" id="cd03360">
    <property type="entry name" value="LbH_AT_putative"/>
    <property type="match status" value="1"/>
</dbReference>
<comment type="caution">
    <text evidence="3">The sequence shown here is derived from an EMBL/GenBank/DDBJ whole genome shotgun (WGS) entry which is preliminary data.</text>
</comment>
<keyword evidence="4" id="KW-1185">Reference proteome</keyword>
<accession>A0ABU0UXJ6</accession>
<dbReference type="EMBL" id="JAUTBK010000002">
    <property type="protein sequence ID" value="MDQ1209284.1"/>
    <property type="molecule type" value="Genomic_DNA"/>
</dbReference>
<dbReference type="SUPFAM" id="SSF51161">
    <property type="entry name" value="Trimeric LpxA-like enzymes"/>
    <property type="match status" value="1"/>
</dbReference>
<evidence type="ECO:0000256" key="1">
    <source>
        <dbReference type="ARBA" id="ARBA00007274"/>
    </source>
</evidence>
<organism evidence="3 4">
    <name type="scientific">Acinetobacter baylyi</name>
    <dbReference type="NCBI Taxonomy" id="202950"/>
    <lineage>
        <taxon>Bacteria</taxon>
        <taxon>Pseudomonadati</taxon>
        <taxon>Pseudomonadota</taxon>
        <taxon>Gammaproteobacteria</taxon>
        <taxon>Moraxellales</taxon>
        <taxon>Moraxellaceae</taxon>
        <taxon>Acinetobacter</taxon>
    </lineage>
</organism>
<evidence type="ECO:0000313" key="3">
    <source>
        <dbReference type="EMBL" id="MDQ1209284.1"/>
    </source>
</evidence>
<name>A0ABU0UXJ6_ACIBI</name>
<gene>
    <name evidence="3" type="ORF">QE380_002207</name>
</gene>
<dbReference type="PANTHER" id="PTHR43300">
    <property type="entry name" value="ACETYLTRANSFERASE"/>
    <property type="match status" value="1"/>
</dbReference>
<sequence>MTTPVNKVVYAVYGASGFGRGVMPLARAQLKSQLDAEMYDLVFIDDGEQADIVNGHQVYDFDQFLALDASEKYVSIAIANSQIREKLINKLQQHQIGSWSIIAPTVIQMDDVQIGEGAVLCHHVHLTSNIRIGQFFHANYFSYVAHDCVIGDYVTFAPSVQCNGNVHIGDHAYIGAGAILRQGTSDRPLIIGEGAVVGMGAVVTRDVPAHTTVVGNPARILTAYPSGS</sequence>
<feature type="domain" description="PglD N-terminal" evidence="2">
    <location>
        <begin position="11"/>
        <end position="91"/>
    </location>
</feature>
<dbReference type="RefSeq" id="WP_307003692.1">
    <property type="nucleotide sequence ID" value="NZ_JAUTBK010000002.1"/>
</dbReference>
<proteinExistence type="inferred from homology"/>
<dbReference type="InterPro" id="IPR011004">
    <property type="entry name" value="Trimer_LpxA-like_sf"/>
</dbReference>
<evidence type="ECO:0000259" key="2">
    <source>
        <dbReference type="Pfam" id="PF17836"/>
    </source>
</evidence>
<dbReference type="Gene3D" id="3.40.50.20">
    <property type="match status" value="1"/>
</dbReference>
<dbReference type="Gene3D" id="2.160.10.10">
    <property type="entry name" value="Hexapeptide repeat proteins"/>
    <property type="match status" value="1"/>
</dbReference>
<dbReference type="PANTHER" id="PTHR43300:SF7">
    <property type="entry name" value="UDP-N-ACETYLBACILLOSAMINE N-ACETYLTRANSFERASE"/>
    <property type="match status" value="1"/>
</dbReference>
<dbReference type="NCBIfam" id="TIGR03570">
    <property type="entry name" value="NeuD_NnaD"/>
    <property type="match status" value="1"/>
</dbReference>
<dbReference type="Proteomes" id="UP001233360">
    <property type="component" value="Unassembled WGS sequence"/>
</dbReference>
<protein>
    <submittedName>
        <fullName evidence="3">Sugar O-acyltransferase (Sialic acid O-acetyltransferase NeuD family)</fullName>
    </submittedName>
</protein>
<dbReference type="InterPro" id="IPR041561">
    <property type="entry name" value="PglD_N"/>
</dbReference>
<dbReference type="Pfam" id="PF17836">
    <property type="entry name" value="PglD_N"/>
    <property type="match status" value="1"/>
</dbReference>